<evidence type="ECO:0000313" key="1">
    <source>
        <dbReference type="EMBL" id="XCH12499.1"/>
    </source>
</evidence>
<dbReference type="AlphaFoldDB" id="A0AAU8EUQ2"/>
<dbReference type="RefSeq" id="WP_353712551.1">
    <property type="nucleotide sequence ID" value="NZ_CP159279.1"/>
</dbReference>
<organism evidence="1">
    <name type="scientific">Arthrobacter sp. K5</name>
    <dbReference type="NCBI Taxonomy" id="2839623"/>
    <lineage>
        <taxon>Bacteria</taxon>
        <taxon>Bacillati</taxon>
        <taxon>Actinomycetota</taxon>
        <taxon>Actinomycetes</taxon>
        <taxon>Micrococcales</taxon>
        <taxon>Micrococcaceae</taxon>
        <taxon>Arthrobacter</taxon>
    </lineage>
</organism>
<name>A0AAU8EUQ2_9MICC</name>
<proteinExistence type="predicted"/>
<reference evidence="1" key="1">
    <citation type="submission" date="2024-06" db="EMBL/GenBank/DDBJ databases">
        <title>Biodegradation of dimethachlon by Arthrobacter sp. K5: mechanistic insights and ecological implications.</title>
        <authorList>
            <person name="Hu S."/>
            <person name="Lu P."/>
        </authorList>
    </citation>
    <scope>NUCLEOTIDE SEQUENCE</scope>
    <source>
        <strain evidence="1">K5</strain>
    </source>
</reference>
<dbReference type="EMBL" id="CP159279">
    <property type="protein sequence ID" value="XCH12499.1"/>
    <property type="molecule type" value="Genomic_DNA"/>
</dbReference>
<sequence length="76" mass="8003">MNPQENESGYFSAVAFIALLKMRESAARPLLGSVPVVASHEEAAALAEGQDTDERLDTSTMLLSPVRAETVGAGAR</sequence>
<gene>
    <name evidence="1" type="ORF">ABRP34_05780</name>
</gene>
<protein>
    <submittedName>
        <fullName evidence="1">Uncharacterized protein</fullName>
    </submittedName>
</protein>
<accession>A0AAU8EUQ2</accession>